<sequence>MYSASIKNNRGPSTLFFHLLVIAGINVMVILRANNVTIKNRRKHLGALGTELTKEYVQRRATMVSLPRKLKKNIRERLNINAENAAGNEMSSSSSTGGGSSCKICPAKIRRQSKTQCNLM</sequence>
<dbReference type="AlphaFoldDB" id="A0A4C1ZLJ5"/>
<name>A0A4C1ZLJ5_EUMVA</name>
<evidence type="ECO:0000313" key="3">
    <source>
        <dbReference type="EMBL" id="GBP88192.1"/>
    </source>
</evidence>
<dbReference type="Proteomes" id="UP000299102">
    <property type="component" value="Unassembled WGS sequence"/>
</dbReference>
<keyword evidence="4" id="KW-1185">Reference proteome</keyword>
<keyword evidence="2" id="KW-0472">Membrane</keyword>
<evidence type="ECO:0000313" key="4">
    <source>
        <dbReference type="Proteomes" id="UP000299102"/>
    </source>
</evidence>
<reference evidence="3 4" key="1">
    <citation type="journal article" date="2019" name="Commun. Biol.">
        <title>The bagworm genome reveals a unique fibroin gene that provides high tensile strength.</title>
        <authorList>
            <person name="Kono N."/>
            <person name="Nakamura H."/>
            <person name="Ohtoshi R."/>
            <person name="Tomita M."/>
            <person name="Numata K."/>
            <person name="Arakawa K."/>
        </authorList>
    </citation>
    <scope>NUCLEOTIDE SEQUENCE [LARGE SCALE GENOMIC DNA]</scope>
</reference>
<accession>A0A4C1ZLJ5</accession>
<evidence type="ECO:0000256" key="1">
    <source>
        <dbReference type="SAM" id="MobiDB-lite"/>
    </source>
</evidence>
<keyword evidence="2" id="KW-1133">Transmembrane helix</keyword>
<feature type="region of interest" description="Disordered" evidence="1">
    <location>
        <begin position="82"/>
        <end position="101"/>
    </location>
</feature>
<feature type="transmembrane region" description="Helical" evidence="2">
    <location>
        <begin position="15"/>
        <end position="33"/>
    </location>
</feature>
<organism evidence="3 4">
    <name type="scientific">Eumeta variegata</name>
    <name type="common">Bagworm moth</name>
    <name type="synonym">Eumeta japonica</name>
    <dbReference type="NCBI Taxonomy" id="151549"/>
    <lineage>
        <taxon>Eukaryota</taxon>
        <taxon>Metazoa</taxon>
        <taxon>Ecdysozoa</taxon>
        <taxon>Arthropoda</taxon>
        <taxon>Hexapoda</taxon>
        <taxon>Insecta</taxon>
        <taxon>Pterygota</taxon>
        <taxon>Neoptera</taxon>
        <taxon>Endopterygota</taxon>
        <taxon>Lepidoptera</taxon>
        <taxon>Glossata</taxon>
        <taxon>Ditrysia</taxon>
        <taxon>Tineoidea</taxon>
        <taxon>Psychidae</taxon>
        <taxon>Oiketicinae</taxon>
        <taxon>Eumeta</taxon>
    </lineage>
</organism>
<dbReference type="EMBL" id="BGZK01001913">
    <property type="protein sequence ID" value="GBP88192.1"/>
    <property type="molecule type" value="Genomic_DNA"/>
</dbReference>
<comment type="caution">
    <text evidence="3">The sequence shown here is derived from an EMBL/GenBank/DDBJ whole genome shotgun (WGS) entry which is preliminary data.</text>
</comment>
<keyword evidence="2" id="KW-0812">Transmembrane</keyword>
<protein>
    <submittedName>
        <fullName evidence="3">Uncharacterized protein</fullName>
    </submittedName>
</protein>
<evidence type="ECO:0000256" key="2">
    <source>
        <dbReference type="SAM" id="Phobius"/>
    </source>
</evidence>
<dbReference type="OrthoDB" id="10503124at2759"/>
<gene>
    <name evidence="3" type="ORF">EVAR_98725_1</name>
</gene>
<proteinExistence type="predicted"/>